<dbReference type="Gene3D" id="1.10.10.10">
    <property type="entry name" value="Winged helix-like DNA-binding domain superfamily/Winged helix DNA-binding domain"/>
    <property type="match status" value="1"/>
</dbReference>
<organism evidence="5 6">
    <name type="scientific">Candidatus Lokiarchaeum ossiferum</name>
    <dbReference type="NCBI Taxonomy" id="2951803"/>
    <lineage>
        <taxon>Archaea</taxon>
        <taxon>Promethearchaeati</taxon>
        <taxon>Promethearchaeota</taxon>
        <taxon>Promethearchaeia</taxon>
        <taxon>Promethearchaeales</taxon>
        <taxon>Promethearchaeaceae</taxon>
        <taxon>Candidatus Lokiarchaeum</taxon>
    </lineage>
</organism>
<evidence type="ECO:0000259" key="4">
    <source>
        <dbReference type="PROSITE" id="PS50987"/>
    </source>
</evidence>
<dbReference type="SMART" id="SM00418">
    <property type="entry name" value="HTH_ARSR"/>
    <property type="match status" value="1"/>
</dbReference>
<evidence type="ECO:0000256" key="2">
    <source>
        <dbReference type="ARBA" id="ARBA00023125"/>
    </source>
</evidence>
<evidence type="ECO:0000256" key="3">
    <source>
        <dbReference type="ARBA" id="ARBA00023163"/>
    </source>
</evidence>
<proteinExistence type="predicted"/>
<protein>
    <recommendedName>
        <fullName evidence="4">HTH arsR-type domain-containing protein</fullName>
    </recommendedName>
</protein>
<dbReference type="EMBL" id="CP104013">
    <property type="protein sequence ID" value="UYP44056.1"/>
    <property type="molecule type" value="Genomic_DNA"/>
</dbReference>
<dbReference type="PRINTS" id="PR00778">
    <property type="entry name" value="HTHARSR"/>
</dbReference>
<evidence type="ECO:0000256" key="1">
    <source>
        <dbReference type="ARBA" id="ARBA00023015"/>
    </source>
</evidence>
<dbReference type="InterPro" id="IPR051081">
    <property type="entry name" value="HTH_MetalResp_TranReg"/>
</dbReference>
<keyword evidence="1" id="KW-0805">Transcription regulation</keyword>
<dbReference type="Pfam" id="PF01022">
    <property type="entry name" value="HTH_5"/>
    <property type="match status" value="1"/>
</dbReference>
<keyword evidence="2" id="KW-0238">DNA-binding</keyword>
<dbReference type="InterPro" id="IPR036390">
    <property type="entry name" value="WH_DNA-bd_sf"/>
</dbReference>
<evidence type="ECO:0000313" key="5">
    <source>
        <dbReference type="EMBL" id="UYP44056.1"/>
    </source>
</evidence>
<dbReference type="InterPro" id="IPR001845">
    <property type="entry name" value="HTH_ArsR_DNA-bd_dom"/>
</dbReference>
<dbReference type="Proteomes" id="UP001208689">
    <property type="component" value="Chromosome"/>
</dbReference>
<feature type="domain" description="HTH arsR-type" evidence="4">
    <location>
        <begin position="46"/>
        <end position="140"/>
    </location>
</feature>
<sequence>MYYLSNLIMVSESREEKIVETLASCESFGDPQQYYNNLVELKKQFYQNPRNIQLISLLESFGNKERFLILDMLKSKDRCVCELEAILQKSQPAISHHLRILESSNLIQARKVGKFSHYSLVHSQFEKFQNSWREWVADISNWMGAFD</sequence>
<reference evidence="5" key="1">
    <citation type="submission" date="2022-09" db="EMBL/GenBank/DDBJ databases">
        <title>Actin cytoskeleton and complex cell architecture in an #Asgard archaeon.</title>
        <authorList>
            <person name="Ponce Toledo R.I."/>
            <person name="Schleper C."/>
            <person name="Rodrigues Oliveira T."/>
            <person name="Wollweber F."/>
            <person name="Xu J."/>
            <person name="Rittmann S."/>
            <person name="Klingl A."/>
            <person name="Pilhofer M."/>
        </authorList>
    </citation>
    <scope>NUCLEOTIDE SEQUENCE</scope>
    <source>
        <strain evidence="5">B-35</strain>
    </source>
</reference>
<dbReference type="InterPro" id="IPR011991">
    <property type="entry name" value="ArsR-like_HTH"/>
</dbReference>
<name>A0ABY6HNC3_9ARCH</name>
<keyword evidence="3" id="KW-0804">Transcription</keyword>
<dbReference type="CDD" id="cd00090">
    <property type="entry name" value="HTH_ARSR"/>
    <property type="match status" value="1"/>
</dbReference>
<dbReference type="SUPFAM" id="SSF46785">
    <property type="entry name" value="Winged helix' DNA-binding domain"/>
    <property type="match status" value="1"/>
</dbReference>
<evidence type="ECO:0000313" key="6">
    <source>
        <dbReference type="Proteomes" id="UP001208689"/>
    </source>
</evidence>
<dbReference type="PANTHER" id="PTHR33154:SF18">
    <property type="entry name" value="ARSENICAL RESISTANCE OPERON REPRESSOR"/>
    <property type="match status" value="1"/>
</dbReference>
<dbReference type="PROSITE" id="PS50987">
    <property type="entry name" value="HTH_ARSR_2"/>
    <property type="match status" value="1"/>
</dbReference>
<accession>A0ABY6HNC3</accession>
<dbReference type="InterPro" id="IPR036388">
    <property type="entry name" value="WH-like_DNA-bd_sf"/>
</dbReference>
<dbReference type="PANTHER" id="PTHR33154">
    <property type="entry name" value="TRANSCRIPTIONAL REGULATOR, ARSR FAMILY"/>
    <property type="match status" value="1"/>
</dbReference>
<dbReference type="NCBIfam" id="NF033788">
    <property type="entry name" value="HTH_metalloreg"/>
    <property type="match status" value="1"/>
</dbReference>
<gene>
    <name evidence="5" type="ORF">NEF87_000341</name>
</gene>
<keyword evidence="6" id="KW-1185">Reference proteome</keyword>